<dbReference type="Proteomes" id="UP000728032">
    <property type="component" value="Unassembled WGS sequence"/>
</dbReference>
<dbReference type="InterPro" id="IPR036291">
    <property type="entry name" value="NAD(P)-bd_dom_sf"/>
</dbReference>
<evidence type="ECO:0000259" key="7">
    <source>
        <dbReference type="Pfam" id="PF08240"/>
    </source>
</evidence>
<evidence type="ECO:0008006" key="10">
    <source>
        <dbReference type="Google" id="ProtNLM"/>
    </source>
</evidence>
<dbReference type="SUPFAM" id="SSF51735">
    <property type="entry name" value="NAD(P)-binding Rossmann-fold domains"/>
    <property type="match status" value="1"/>
</dbReference>
<dbReference type="InterPro" id="IPR045306">
    <property type="entry name" value="SDH-like"/>
</dbReference>
<dbReference type="InterPro" id="IPR011032">
    <property type="entry name" value="GroES-like_sf"/>
</dbReference>
<dbReference type="Gene3D" id="3.40.50.720">
    <property type="entry name" value="NAD(P)-binding Rossmann-like Domain"/>
    <property type="match status" value="2"/>
</dbReference>
<evidence type="ECO:0000256" key="5">
    <source>
        <dbReference type="ARBA" id="ARBA00023002"/>
    </source>
</evidence>
<dbReference type="EMBL" id="OC915405">
    <property type="protein sequence ID" value="CAD7640293.1"/>
    <property type="molecule type" value="Genomic_DNA"/>
</dbReference>
<feature type="domain" description="Alcohol dehydrogenase-like N-terminal" evidence="7">
    <location>
        <begin position="21"/>
        <end position="122"/>
    </location>
</feature>
<proteinExistence type="inferred from homology"/>
<evidence type="ECO:0000256" key="2">
    <source>
        <dbReference type="ARBA" id="ARBA00008072"/>
    </source>
</evidence>
<dbReference type="PANTHER" id="PTHR43161">
    <property type="entry name" value="SORBITOL DEHYDROGENASE"/>
    <property type="match status" value="1"/>
</dbReference>
<dbReference type="AlphaFoldDB" id="A0A7R9QDL1"/>
<accession>A0A7R9QDL1</accession>
<dbReference type="EMBL" id="CAJPVJ010000580">
    <property type="protein sequence ID" value="CAG2162892.1"/>
    <property type="molecule type" value="Genomic_DNA"/>
</dbReference>
<dbReference type="GO" id="GO:0006062">
    <property type="term" value="P:sorbitol catabolic process"/>
    <property type="evidence" value="ECO:0007669"/>
    <property type="project" value="TreeGrafter"/>
</dbReference>
<feature type="domain" description="Alcohol dehydrogenase-like C-terminal" evidence="6">
    <location>
        <begin position="183"/>
        <end position="305"/>
    </location>
</feature>
<reference evidence="8" key="1">
    <citation type="submission" date="2020-11" db="EMBL/GenBank/DDBJ databases">
        <authorList>
            <person name="Tran Van P."/>
        </authorList>
    </citation>
    <scope>NUCLEOTIDE SEQUENCE</scope>
</reference>
<evidence type="ECO:0000256" key="4">
    <source>
        <dbReference type="ARBA" id="ARBA00022833"/>
    </source>
</evidence>
<comment type="similarity">
    <text evidence="2">Belongs to the zinc-containing alcohol dehydrogenase family.</text>
</comment>
<evidence type="ECO:0000313" key="8">
    <source>
        <dbReference type="EMBL" id="CAD7640293.1"/>
    </source>
</evidence>
<keyword evidence="9" id="KW-1185">Reference proteome</keyword>
<sequence length="319" mass="35389">VLHKANELKIEIWPLDDKLGPHDLHLWKKGFAGDFVVKKPLVLGHEPSAEVIAVGTKVRDLKAGDRVAVEPIISCGRCEYCRMGRYNLCPISFVQSRGLPPMDGCLQQYFTHPDNCLFKIPDNMSWDEGSMVEPFAVVVHACRRVHLEVGHRVLVCGAGMYPFKVCECIQFWIIIANYDNCIICIAFGATKVCITDIDQSRLNLAKKMGADQTFLIDTKTFNDIEFVKTLNTQFGRIDTCIECSGVESSVSTAIHATRIGGRICTLGLGPAKIRVPMSAATLREIDIIGSCRIKDDYPLAIELISSGKVDLKPLVTHRL</sequence>
<gene>
    <name evidence="8" type="ORF">ONB1V03_LOCUS2479</name>
</gene>
<dbReference type="InterPro" id="IPR013149">
    <property type="entry name" value="ADH-like_C"/>
</dbReference>
<evidence type="ECO:0000256" key="1">
    <source>
        <dbReference type="ARBA" id="ARBA00001947"/>
    </source>
</evidence>
<feature type="non-terminal residue" evidence="8">
    <location>
        <position position="319"/>
    </location>
</feature>
<dbReference type="CDD" id="cd05285">
    <property type="entry name" value="sorbitol_DH"/>
    <property type="match status" value="1"/>
</dbReference>
<keyword evidence="4" id="KW-0862">Zinc</keyword>
<protein>
    <recommendedName>
        <fullName evidence="10">Sorbitol dehydrogenase</fullName>
    </recommendedName>
</protein>
<dbReference type="InterPro" id="IPR013154">
    <property type="entry name" value="ADH-like_N"/>
</dbReference>
<dbReference type="GO" id="GO:0003939">
    <property type="term" value="F:L-iditol 2-dehydrogenase (NAD+) activity"/>
    <property type="evidence" value="ECO:0007669"/>
    <property type="project" value="TreeGrafter"/>
</dbReference>
<keyword evidence="3" id="KW-0479">Metal-binding</keyword>
<evidence type="ECO:0000259" key="6">
    <source>
        <dbReference type="Pfam" id="PF00107"/>
    </source>
</evidence>
<dbReference type="SUPFAM" id="SSF50129">
    <property type="entry name" value="GroES-like"/>
    <property type="match status" value="1"/>
</dbReference>
<dbReference type="Pfam" id="PF00107">
    <property type="entry name" value="ADH_zinc_N"/>
    <property type="match status" value="1"/>
</dbReference>
<dbReference type="GO" id="GO:0046872">
    <property type="term" value="F:metal ion binding"/>
    <property type="evidence" value="ECO:0007669"/>
    <property type="project" value="UniProtKB-KW"/>
</dbReference>
<dbReference type="Pfam" id="PF08240">
    <property type="entry name" value="ADH_N"/>
    <property type="match status" value="1"/>
</dbReference>
<name>A0A7R9QDL1_9ACAR</name>
<dbReference type="OrthoDB" id="1879366at2759"/>
<organism evidence="8">
    <name type="scientific">Oppiella nova</name>
    <dbReference type="NCBI Taxonomy" id="334625"/>
    <lineage>
        <taxon>Eukaryota</taxon>
        <taxon>Metazoa</taxon>
        <taxon>Ecdysozoa</taxon>
        <taxon>Arthropoda</taxon>
        <taxon>Chelicerata</taxon>
        <taxon>Arachnida</taxon>
        <taxon>Acari</taxon>
        <taxon>Acariformes</taxon>
        <taxon>Sarcoptiformes</taxon>
        <taxon>Oribatida</taxon>
        <taxon>Brachypylina</taxon>
        <taxon>Oppioidea</taxon>
        <taxon>Oppiidae</taxon>
        <taxon>Oppiella</taxon>
    </lineage>
</organism>
<comment type="cofactor">
    <cofactor evidence="1">
        <name>Zn(2+)</name>
        <dbReference type="ChEBI" id="CHEBI:29105"/>
    </cofactor>
</comment>
<keyword evidence="5" id="KW-0560">Oxidoreductase</keyword>
<evidence type="ECO:0000313" key="9">
    <source>
        <dbReference type="Proteomes" id="UP000728032"/>
    </source>
</evidence>
<feature type="non-terminal residue" evidence="8">
    <location>
        <position position="1"/>
    </location>
</feature>
<dbReference type="PANTHER" id="PTHR43161:SF9">
    <property type="entry name" value="SORBITOL DEHYDROGENASE"/>
    <property type="match status" value="1"/>
</dbReference>
<dbReference type="Gene3D" id="3.90.180.10">
    <property type="entry name" value="Medium-chain alcohol dehydrogenases, catalytic domain"/>
    <property type="match status" value="2"/>
</dbReference>
<evidence type="ECO:0000256" key="3">
    <source>
        <dbReference type="ARBA" id="ARBA00022723"/>
    </source>
</evidence>